<keyword evidence="2" id="KW-1185">Reference proteome</keyword>
<dbReference type="GeneID" id="103309626"/>
<sequence>MNKKEIAEYSEKIIKCEELYKNSDMNKSDIVEYCEKIRLEQKPDIAATILYIKDTLKRYNTYYPDISIGSNVFINYSSMKNNKDDPKLLEEMTEFKNIKEKDLRGLFQAVTSCYLIDDPYNKILIPSRTLCMYLLLKLYIFI</sequence>
<reference evidence="2" key="1">
    <citation type="submission" date="2010-06" db="EMBL/GenBank/DDBJ databases">
        <authorList>
            <person name="Jiang H."/>
            <person name="Abraham K."/>
            <person name="Ali S."/>
            <person name="Alsbrooks S.L."/>
            <person name="Anim B.N."/>
            <person name="Anosike U.S."/>
            <person name="Attaway T."/>
            <person name="Bandaranaike D.P."/>
            <person name="Battles P.K."/>
            <person name="Bell S.N."/>
            <person name="Bell A.V."/>
            <person name="Beltran B."/>
            <person name="Bickham C."/>
            <person name="Bustamante Y."/>
            <person name="Caleb T."/>
            <person name="Canada A."/>
            <person name="Cardenas V."/>
            <person name="Carter K."/>
            <person name="Chacko J."/>
            <person name="Chandrabose M.N."/>
            <person name="Chavez D."/>
            <person name="Chavez A."/>
            <person name="Chen L."/>
            <person name="Chu H.-S."/>
            <person name="Claassen K.J."/>
            <person name="Cockrell R."/>
            <person name="Collins M."/>
            <person name="Cooper J.A."/>
            <person name="Cree A."/>
            <person name="Curry S.M."/>
            <person name="Da Y."/>
            <person name="Dao M.D."/>
            <person name="Das B."/>
            <person name="Davila M.-L."/>
            <person name="Davy-Carroll L."/>
            <person name="Denson S."/>
            <person name="Dinh H."/>
            <person name="Ebong V.E."/>
            <person name="Edwards J.R."/>
            <person name="Egan A."/>
            <person name="El-Daye J."/>
            <person name="Escobedo L."/>
            <person name="Fernandez S."/>
            <person name="Fernando P.R."/>
            <person name="Flagg N."/>
            <person name="Forbes L.D."/>
            <person name="Fowler R.G."/>
            <person name="Fu Q."/>
            <person name="Gabisi R.A."/>
            <person name="Ganer J."/>
            <person name="Garbino Pronczuk A."/>
            <person name="Garcia R.M."/>
            <person name="Garner T."/>
            <person name="Garrett T.E."/>
            <person name="Gonzalez D.A."/>
            <person name="Hamid H."/>
            <person name="Hawkins E.S."/>
            <person name="Hirani K."/>
            <person name="Hogues M.E."/>
            <person name="Hollins B."/>
            <person name="Hsiao C.-H."/>
            <person name="Jabil R."/>
            <person name="James M.L."/>
            <person name="Jhangiani S.N."/>
            <person name="Johnson B."/>
            <person name="Johnson Q."/>
            <person name="Joshi V."/>
            <person name="Kalu J.B."/>
            <person name="Kam C."/>
            <person name="Kashfia A."/>
            <person name="Keebler J."/>
            <person name="Kisamo H."/>
            <person name="Kovar C.L."/>
            <person name="Lago L.A."/>
            <person name="Lai C.-Y."/>
            <person name="Laidlaw J."/>
            <person name="Lara F."/>
            <person name="Le T.-K."/>
            <person name="Lee S.L."/>
            <person name="Legall F.H."/>
            <person name="Lemon S.J."/>
            <person name="Lewis L.R."/>
            <person name="Li B."/>
            <person name="Liu Y."/>
            <person name="Liu Y.-S."/>
            <person name="Lopez J."/>
            <person name="Lozado R.J."/>
            <person name="Lu J."/>
            <person name="Madu R.C."/>
            <person name="Maheshwari M."/>
            <person name="Maheshwari R."/>
            <person name="Malloy K."/>
            <person name="Martinez E."/>
            <person name="Mathew T."/>
            <person name="Mercado I.C."/>
            <person name="Mercado C."/>
            <person name="Meyer B."/>
            <person name="Montgomery K."/>
            <person name="Morgan M.B."/>
            <person name="Munidasa M."/>
            <person name="Nazareth L.V."/>
            <person name="Nelson J."/>
            <person name="Ng B.M."/>
            <person name="Nguyen N.B."/>
            <person name="Nguyen P.Q."/>
            <person name="Nguyen T."/>
            <person name="Obregon M."/>
            <person name="Okwuonu G.O."/>
            <person name="Onwere C.G."/>
            <person name="Orozco G."/>
            <person name="Parra A."/>
            <person name="Patel S."/>
            <person name="Patil S."/>
            <person name="Perez A."/>
            <person name="Perez Y."/>
            <person name="Pham C."/>
            <person name="Primus E.L."/>
            <person name="Pu L.-L."/>
            <person name="Puazo M."/>
            <person name="Qin X."/>
            <person name="Quiroz J.B."/>
            <person name="Reese J."/>
            <person name="Richards S."/>
            <person name="Rives C.M."/>
            <person name="Robberts R."/>
            <person name="Ruiz S.J."/>
            <person name="Ruiz M.J."/>
            <person name="Santibanez J."/>
            <person name="Schneider B.W."/>
            <person name="Sisson I."/>
            <person name="Smith M."/>
            <person name="Sodergren E."/>
            <person name="Song X.-Z."/>
            <person name="Song B.B."/>
            <person name="Summersgill H."/>
            <person name="Thelus R."/>
            <person name="Thornton R.D."/>
            <person name="Trejos Z.Y."/>
            <person name="Usmani K."/>
            <person name="Vattathil S."/>
            <person name="Villasana D."/>
            <person name="Walker D.L."/>
            <person name="Wang S."/>
            <person name="Wang K."/>
            <person name="White C.S."/>
            <person name="Williams A.C."/>
            <person name="Williamson J."/>
            <person name="Wilson K."/>
            <person name="Woghiren I.O."/>
            <person name="Woodworth J.R."/>
            <person name="Worley K.C."/>
            <person name="Wright R.A."/>
            <person name="Wu W."/>
            <person name="Young L."/>
            <person name="Zhang L."/>
            <person name="Zhang J."/>
            <person name="Zhu Y."/>
            <person name="Muzny D.M."/>
            <person name="Weinstock G."/>
            <person name="Gibbs R.A."/>
        </authorList>
    </citation>
    <scope>NUCLEOTIDE SEQUENCE [LARGE SCALE GENOMIC DNA]</scope>
    <source>
        <strain evidence="2">LSR1</strain>
    </source>
</reference>
<evidence type="ECO:0000313" key="1">
    <source>
        <dbReference type="EnsemblMetazoa" id="XP_016660428.1"/>
    </source>
</evidence>
<protein>
    <submittedName>
        <fullName evidence="1">Uncharacterized protein</fullName>
    </submittedName>
</protein>
<dbReference type="Proteomes" id="UP000007819">
    <property type="component" value="Chromosome A2"/>
</dbReference>
<proteinExistence type="predicted"/>
<reference evidence="1" key="2">
    <citation type="submission" date="2022-06" db="UniProtKB">
        <authorList>
            <consortium name="EnsemblMetazoa"/>
        </authorList>
    </citation>
    <scope>IDENTIFICATION</scope>
</reference>
<evidence type="ECO:0000313" key="2">
    <source>
        <dbReference type="Proteomes" id="UP000007819"/>
    </source>
</evidence>
<dbReference type="EnsemblMetazoa" id="XM_016804939.2">
    <property type="protein sequence ID" value="XP_016660428.1"/>
    <property type="gene ID" value="LOC103309626"/>
</dbReference>
<name>A0A8R2D443_ACYPI</name>
<organism evidence="1 2">
    <name type="scientific">Acyrthosiphon pisum</name>
    <name type="common">Pea aphid</name>
    <dbReference type="NCBI Taxonomy" id="7029"/>
    <lineage>
        <taxon>Eukaryota</taxon>
        <taxon>Metazoa</taxon>
        <taxon>Ecdysozoa</taxon>
        <taxon>Arthropoda</taxon>
        <taxon>Hexapoda</taxon>
        <taxon>Insecta</taxon>
        <taxon>Pterygota</taxon>
        <taxon>Neoptera</taxon>
        <taxon>Paraneoptera</taxon>
        <taxon>Hemiptera</taxon>
        <taxon>Sternorrhyncha</taxon>
        <taxon>Aphidomorpha</taxon>
        <taxon>Aphidoidea</taxon>
        <taxon>Aphididae</taxon>
        <taxon>Macrosiphini</taxon>
        <taxon>Acyrthosiphon</taxon>
    </lineage>
</organism>
<accession>A0A8R2D443</accession>
<dbReference type="RefSeq" id="XP_016660428.1">
    <property type="nucleotide sequence ID" value="XM_016804939.2"/>
</dbReference>
<dbReference type="AlphaFoldDB" id="A0A8R2D443"/>
<dbReference type="KEGG" id="api:103309626"/>